<organism evidence="1 2">
    <name type="scientific">Sabulicella glaciei</name>
    <dbReference type="NCBI Taxonomy" id="2984948"/>
    <lineage>
        <taxon>Bacteria</taxon>
        <taxon>Pseudomonadati</taxon>
        <taxon>Pseudomonadota</taxon>
        <taxon>Alphaproteobacteria</taxon>
        <taxon>Acetobacterales</taxon>
        <taxon>Acetobacteraceae</taxon>
        <taxon>Sabulicella</taxon>
    </lineage>
</organism>
<name>A0ABT3P1L7_9PROT</name>
<evidence type="ECO:0008006" key="3">
    <source>
        <dbReference type="Google" id="ProtNLM"/>
    </source>
</evidence>
<gene>
    <name evidence="1" type="ORF">OF850_22310</name>
</gene>
<accession>A0ABT3P1L7</accession>
<comment type="caution">
    <text evidence="1">The sequence shown here is derived from an EMBL/GenBank/DDBJ whole genome shotgun (WGS) entry which is preliminary data.</text>
</comment>
<reference evidence="1 2" key="1">
    <citation type="submission" date="2022-10" db="EMBL/GenBank/DDBJ databases">
        <title>Roseococcus glaciei nov., sp. nov., isolated from glacier.</title>
        <authorList>
            <person name="Liu Q."/>
            <person name="Xin Y.-H."/>
        </authorList>
    </citation>
    <scope>NUCLEOTIDE SEQUENCE [LARGE SCALE GENOMIC DNA]</scope>
    <source>
        <strain evidence="1 2">MDT2-1-1</strain>
    </source>
</reference>
<dbReference type="EMBL" id="JAPFQI010000033">
    <property type="protein sequence ID" value="MCW8088320.1"/>
    <property type="molecule type" value="Genomic_DNA"/>
</dbReference>
<keyword evidence="2" id="KW-1185">Reference proteome</keyword>
<proteinExistence type="predicted"/>
<evidence type="ECO:0000313" key="1">
    <source>
        <dbReference type="EMBL" id="MCW8088320.1"/>
    </source>
</evidence>
<protein>
    <recommendedName>
        <fullName evidence="3">DUF2442 domain-containing protein</fullName>
    </recommendedName>
</protein>
<sequence>MTCENSVEVTMEGRLVRFLNASPTVMKTVKRGAAFSPIRDYLRDLTFSGAWPLNKDELALPATVLEGVFCEAQLLDAA</sequence>
<evidence type="ECO:0000313" key="2">
    <source>
        <dbReference type="Proteomes" id="UP001526430"/>
    </source>
</evidence>
<dbReference type="Proteomes" id="UP001526430">
    <property type="component" value="Unassembled WGS sequence"/>
</dbReference>